<evidence type="ECO:0000313" key="1">
    <source>
        <dbReference type="EMBL" id="AHW61581.1"/>
    </source>
</evidence>
<evidence type="ECO:0000313" key="2">
    <source>
        <dbReference type="Proteomes" id="UP000023772"/>
    </source>
</evidence>
<name>A0ABM5QCY0_9BACT</name>
<reference evidence="1 2" key="1">
    <citation type="submission" date="2014-03" db="EMBL/GenBank/DDBJ databases">
        <title>Complete genome sequence of a deeply braunched marine Bacteroidia bacterium Draconibacterium orientale type strain FH5T.</title>
        <authorList>
            <person name="Li X."/>
            <person name="Wang X."/>
            <person name="Xie Z."/>
            <person name="Du Z."/>
            <person name="Chen G."/>
        </authorList>
    </citation>
    <scope>NUCLEOTIDE SEQUENCE [LARGE SCALE GENOMIC DNA]</scope>
    <source>
        <strain evidence="1 2">FH5</strain>
    </source>
</reference>
<dbReference type="EMBL" id="CP007451">
    <property type="protein sequence ID" value="AHW61581.1"/>
    <property type="molecule type" value="Genomic_DNA"/>
</dbReference>
<proteinExistence type="predicted"/>
<dbReference type="Proteomes" id="UP000023772">
    <property type="component" value="Chromosome"/>
</dbReference>
<gene>
    <name evidence="1" type="ORF">FH5T_04145</name>
</gene>
<sequence>MSTVELAKSRTLRREQKGRASFKPYFFREHTQNKKTALGRLWEYSQSKKHVLGKLWEYSRSKKHALVNLWEYSQSKKPVLVGLWEYSQKSRKTKVEQATFVIC</sequence>
<keyword evidence="2" id="KW-1185">Reference proteome</keyword>
<protein>
    <submittedName>
        <fullName evidence="1">Uncharacterized protein</fullName>
    </submittedName>
</protein>
<accession>A0ABM5QCY0</accession>
<organism evidence="1 2">
    <name type="scientific">Draconibacterium orientale</name>
    <dbReference type="NCBI Taxonomy" id="1168034"/>
    <lineage>
        <taxon>Bacteria</taxon>
        <taxon>Pseudomonadati</taxon>
        <taxon>Bacteroidota</taxon>
        <taxon>Bacteroidia</taxon>
        <taxon>Marinilabiliales</taxon>
        <taxon>Prolixibacteraceae</taxon>
        <taxon>Draconibacterium</taxon>
    </lineage>
</organism>